<keyword evidence="5 6" id="KW-0694">RNA-binding</keyword>
<comment type="subcellular location">
    <subcellularLocation>
        <location evidence="1">Mitochondrion</location>
    </subcellularLocation>
</comment>
<dbReference type="GO" id="GO:0034246">
    <property type="term" value="F:mitochondrial transcription factor activity"/>
    <property type="evidence" value="ECO:0007669"/>
    <property type="project" value="TreeGrafter"/>
</dbReference>
<organism evidence="9 10">
    <name type="scientific">Exaiptasia diaphana</name>
    <name type="common">Tropical sea anemone</name>
    <name type="synonym">Aiptasia pulchella</name>
    <dbReference type="NCBI Taxonomy" id="2652724"/>
    <lineage>
        <taxon>Eukaryota</taxon>
        <taxon>Metazoa</taxon>
        <taxon>Cnidaria</taxon>
        <taxon>Anthozoa</taxon>
        <taxon>Hexacorallia</taxon>
        <taxon>Actiniaria</taxon>
        <taxon>Aiptasiidae</taxon>
        <taxon>Exaiptasia</taxon>
    </lineage>
</organism>
<evidence type="ECO:0000256" key="6">
    <source>
        <dbReference type="PROSITE-ProRule" id="PRU01026"/>
    </source>
</evidence>
<dbReference type="Pfam" id="PF00398">
    <property type="entry name" value="RrnaAD"/>
    <property type="match status" value="1"/>
</dbReference>
<dbReference type="InterPro" id="IPR029063">
    <property type="entry name" value="SAM-dependent_MTases_sf"/>
</dbReference>
<dbReference type="InterPro" id="IPR023165">
    <property type="entry name" value="rRNA_Ade_diMease-like_C"/>
</dbReference>
<keyword evidence="7" id="KW-0698">rRNA processing</keyword>
<sequence>MAYSRGIRLPPMPKVSDLLRLYGLSAQKQLSQNFILDLNVTDKISKVSDVFDCYVCEVGSGPGSLTRSLLHAGARHVAAVEIDKRFLPSLQVCTFNHVYVLRHAFYIKLSFPFIAVIPGVRMVGNLPFNVSIPLLLQWLEAIPQRAGPFAFGRTPLSLVFQKEVAENITADAKSYNRSRLTIMVQYLCEVKKKYILPSSVFVPKPKVDAALVHLVPRVEPLISVPFAIVEQIVKAVFSMRRKYIHTPLRRLFPDREHLVDDLLRLADVNAEQRAHEMTMEDFDKLCSAYLELATTLNLPLQPQKMNKPRLVADMMEFNEANGME</sequence>
<evidence type="ECO:0000256" key="5">
    <source>
        <dbReference type="ARBA" id="ARBA00022884"/>
    </source>
</evidence>
<protein>
    <recommendedName>
        <fullName evidence="7">rRNA adenine N(6)-methyltransferase</fullName>
        <ecNumber evidence="7">2.1.1.-</ecNumber>
    </recommendedName>
</protein>
<comment type="similarity">
    <text evidence="6 7">Belongs to the class I-like SAM-binding methyltransferase superfamily. rRNA adenine N(6)-methyltransferase family.</text>
</comment>
<feature type="binding site" evidence="6">
    <location>
        <position position="81"/>
    </location>
    <ligand>
        <name>S-adenosyl-L-methionine</name>
        <dbReference type="ChEBI" id="CHEBI:59789"/>
    </ligand>
</feature>
<dbReference type="PROSITE" id="PS51689">
    <property type="entry name" value="SAM_RNA_A_N6_MT"/>
    <property type="match status" value="1"/>
</dbReference>
<dbReference type="InterPro" id="IPR001737">
    <property type="entry name" value="KsgA/Erm"/>
</dbReference>
<evidence type="ECO:0000256" key="7">
    <source>
        <dbReference type="RuleBase" id="RU362106"/>
    </source>
</evidence>
<keyword evidence="3 6" id="KW-0808">Transferase</keyword>
<dbReference type="GO" id="GO:0000179">
    <property type="term" value="F:rRNA (adenine-N6,N6-)-dimethyltransferase activity"/>
    <property type="evidence" value="ECO:0007669"/>
    <property type="project" value="UniProtKB-UniRule"/>
</dbReference>
<comment type="caution">
    <text evidence="6">Lacks conserved residue(s) required for the propagation of feature annotation.</text>
</comment>
<feature type="binding site" evidence="6">
    <location>
        <position position="59"/>
    </location>
    <ligand>
        <name>S-adenosyl-L-methionine</name>
        <dbReference type="ChEBI" id="CHEBI:59789"/>
    </ligand>
</feature>
<evidence type="ECO:0000259" key="8">
    <source>
        <dbReference type="SMART" id="SM00650"/>
    </source>
</evidence>
<dbReference type="OMA" id="RIEQPFK"/>
<feature type="binding site" evidence="6">
    <location>
        <position position="125"/>
    </location>
    <ligand>
        <name>S-adenosyl-L-methionine</name>
        <dbReference type="ChEBI" id="CHEBI:59789"/>
    </ligand>
</feature>
<evidence type="ECO:0000256" key="1">
    <source>
        <dbReference type="ARBA" id="ARBA00004173"/>
    </source>
</evidence>
<keyword evidence="4 6" id="KW-0949">S-adenosyl-L-methionine</keyword>
<dbReference type="Proteomes" id="UP000887567">
    <property type="component" value="Unplaced"/>
</dbReference>
<reference evidence="9" key="1">
    <citation type="submission" date="2022-11" db="UniProtKB">
        <authorList>
            <consortium name="EnsemblMetazoa"/>
        </authorList>
    </citation>
    <scope>IDENTIFICATION</scope>
</reference>
<dbReference type="GO" id="GO:0005759">
    <property type="term" value="C:mitochondrial matrix"/>
    <property type="evidence" value="ECO:0007669"/>
    <property type="project" value="TreeGrafter"/>
</dbReference>
<evidence type="ECO:0000256" key="2">
    <source>
        <dbReference type="ARBA" id="ARBA00022603"/>
    </source>
</evidence>
<evidence type="ECO:0000313" key="9">
    <source>
        <dbReference type="EnsemblMetazoa" id="XP_020910607.1"/>
    </source>
</evidence>
<dbReference type="GeneID" id="110248423"/>
<dbReference type="OrthoDB" id="5955631at2759"/>
<dbReference type="Gene3D" id="1.10.8.100">
    <property type="entry name" value="Ribosomal RNA adenine dimethylase-like, domain 2"/>
    <property type="match status" value="1"/>
</dbReference>
<feature type="binding site" evidence="6">
    <location>
        <position position="35"/>
    </location>
    <ligand>
        <name>S-adenosyl-L-methionine</name>
        <dbReference type="ChEBI" id="CHEBI:59789"/>
    </ligand>
</feature>
<dbReference type="Gene3D" id="3.40.50.150">
    <property type="entry name" value="Vaccinia Virus protein VP39"/>
    <property type="match status" value="1"/>
</dbReference>
<dbReference type="AlphaFoldDB" id="A0A913XVR2"/>
<keyword evidence="10" id="KW-1185">Reference proteome</keyword>
<dbReference type="PANTHER" id="PTHR11727:SF17">
    <property type="entry name" value="DIMETHYLADENOSINE TRANSFERASE 1, MITOCHONDRIAL"/>
    <property type="match status" value="1"/>
</dbReference>
<evidence type="ECO:0000256" key="3">
    <source>
        <dbReference type="ARBA" id="ARBA00022679"/>
    </source>
</evidence>
<accession>A0A913XVR2</accession>
<evidence type="ECO:0000313" key="10">
    <source>
        <dbReference type="Proteomes" id="UP000887567"/>
    </source>
</evidence>
<dbReference type="RefSeq" id="XP_020910607.1">
    <property type="nucleotide sequence ID" value="XM_021054948.2"/>
</dbReference>
<dbReference type="EC" id="2.1.1.-" evidence="7"/>
<proteinExistence type="inferred from homology"/>
<evidence type="ECO:0000256" key="4">
    <source>
        <dbReference type="ARBA" id="ARBA00022691"/>
    </source>
</evidence>
<dbReference type="EnsemblMetazoa" id="XM_021054948.2">
    <property type="protein sequence ID" value="XP_020910607.1"/>
    <property type="gene ID" value="LOC110248423"/>
</dbReference>
<dbReference type="SMART" id="SM00650">
    <property type="entry name" value="rADc"/>
    <property type="match status" value="1"/>
</dbReference>
<dbReference type="PANTHER" id="PTHR11727">
    <property type="entry name" value="DIMETHYLADENOSINE TRANSFERASE"/>
    <property type="match status" value="1"/>
</dbReference>
<dbReference type="SUPFAM" id="SSF53335">
    <property type="entry name" value="S-adenosyl-L-methionine-dependent methyltransferases"/>
    <property type="match status" value="1"/>
</dbReference>
<feature type="binding site" evidence="6">
    <location>
        <position position="33"/>
    </location>
    <ligand>
        <name>S-adenosyl-L-methionine</name>
        <dbReference type="ChEBI" id="CHEBI:59789"/>
    </ligand>
</feature>
<dbReference type="InterPro" id="IPR020598">
    <property type="entry name" value="rRNA_Ade_methylase_Trfase_N"/>
</dbReference>
<dbReference type="GO" id="GO:0003723">
    <property type="term" value="F:RNA binding"/>
    <property type="evidence" value="ECO:0007669"/>
    <property type="project" value="UniProtKB-UniRule"/>
</dbReference>
<dbReference type="GO" id="GO:0006391">
    <property type="term" value="P:transcription initiation at mitochondrial promoter"/>
    <property type="evidence" value="ECO:0007669"/>
    <property type="project" value="TreeGrafter"/>
</dbReference>
<keyword evidence="2 6" id="KW-0489">Methyltransferase</keyword>
<name>A0A913XVR2_EXADI</name>
<feature type="domain" description="Ribosomal RNA adenine methylase transferase N-terminal" evidence="8">
    <location>
        <begin position="40"/>
        <end position="218"/>
    </location>
</feature>